<reference evidence="2" key="1">
    <citation type="journal article" date="2014" name="Int. J. Syst. Evol. Microbiol.">
        <title>Complete genome sequence of Corynebacterium casei LMG S-19264T (=DSM 44701T), isolated from a smear-ripened cheese.</title>
        <authorList>
            <consortium name="US DOE Joint Genome Institute (JGI-PGF)"/>
            <person name="Walter F."/>
            <person name="Albersmeier A."/>
            <person name="Kalinowski J."/>
            <person name="Ruckert C."/>
        </authorList>
    </citation>
    <scope>NUCLEOTIDE SEQUENCE</scope>
    <source>
        <strain evidence="2">JCM 4633</strain>
    </source>
</reference>
<dbReference type="AlphaFoldDB" id="A0A918WE84"/>
<dbReference type="Proteomes" id="UP000646244">
    <property type="component" value="Unassembled WGS sequence"/>
</dbReference>
<evidence type="ECO:0000313" key="3">
    <source>
        <dbReference type="Proteomes" id="UP000646244"/>
    </source>
</evidence>
<evidence type="ECO:0000256" key="1">
    <source>
        <dbReference type="SAM" id="MobiDB-lite"/>
    </source>
</evidence>
<sequence>MLPAPSGYQGTVRRRPSAPTGTPVRQLLDALAPPPAPQIAPNWSFRMRGTPYATAYGKVCQPDANIPSGSRTPSGVRPVNGKRRRLLLAAVDPLLEPGERVEVTTIVNLSSVSARRTAAFAAASAIMSGGAMAVVPVPTPMYLAMTDRRIFIFRANPTFARPEEHLMTIPRAGLVRSEIKERLLNSSFVVSFPESGQGLKITFPLVGRKERNEVAAALPLAG</sequence>
<accession>A0A918WE84</accession>
<proteinExistence type="predicted"/>
<feature type="region of interest" description="Disordered" evidence="1">
    <location>
        <begin position="1"/>
        <end position="23"/>
    </location>
</feature>
<organism evidence="2 3">
    <name type="scientific">Streptomyces cinnamoneus</name>
    <name type="common">Streptoverticillium cinnamoneum</name>
    <dbReference type="NCBI Taxonomy" id="53446"/>
    <lineage>
        <taxon>Bacteria</taxon>
        <taxon>Bacillati</taxon>
        <taxon>Actinomycetota</taxon>
        <taxon>Actinomycetes</taxon>
        <taxon>Kitasatosporales</taxon>
        <taxon>Streptomycetaceae</taxon>
        <taxon>Streptomyces</taxon>
        <taxon>Streptomyces cinnamoneus group</taxon>
    </lineage>
</organism>
<protein>
    <submittedName>
        <fullName evidence="2">Uncharacterized protein</fullName>
    </submittedName>
</protein>
<reference evidence="2" key="2">
    <citation type="submission" date="2020-09" db="EMBL/GenBank/DDBJ databases">
        <authorList>
            <person name="Sun Q."/>
            <person name="Ohkuma M."/>
        </authorList>
    </citation>
    <scope>NUCLEOTIDE SEQUENCE</scope>
    <source>
        <strain evidence="2">JCM 4633</strain>
    </source>
</reference>
<name>A0A918WE84_STRCJ</name>
<comment type="caution">
    <text evidence="2">The sequence shown here is derived from an EMBL/GenBank/DDBJ whole genome shotgun (WGS) entry which is preliminary data.</text>
</comment>
<gene>
    <name evidence="2" type="ORF">GCM10010507_10770</name>
</gene>
<dbReference type="EMBL" id="BMVB01000003">
    <property type="protein sequence ID" value="GHC38951.1"/>
    <property type="molecule type" value="Genomic_DNA"/>
</dbReference>
<evidence type="ECO:0000313" key="2">
    <source>
        <dbReference type="EMBL" id="GHC38951.1"/>
    </source>
</evidence>